<dbReference type="RefSeq" id="WP_145194068.1">
    <property type="nucleotide sequence ID" value="NZ_CP036434.1"/>
</dbReference>
<evidence type="ECO:0008006" key="3">
    <source>
        <dbReference type="Google" id="ProtNLM"/>
    </source>
</evidence>
<gene>
    <name evidence="1" type="ORF">Poly30_01050</name>
</gene>
<name>A0A518EKJ4_9BACT</name>
<keyword evidence="2" id="KW-1185">Reference proteome</keyword>
<dbReference type="OrthoDB" id="421300at2"/>
<accession>A0A518EKJ4</accession>
<protein>
    <recommendedName>
        <fullName evidence="3">V4R domain protein</fullName>
    </recommendedName>
</protein>
<organism evidence="1 2">
    <name type="scientific">Saltatorellus ferox</name>
    <dbReference type="NCBI Taxonomy" id="2528018"/>
    <lineage>
        <taxon>Bacteria</taxon>
        <taxon>Pseudomonadati</taxon>
        <taxon>Planctomycetota</taxon>
        <taxon>Planctomycetia</taxon>
        <taxon>Planctomycetia incertae sedis</taxon>
        <taxon>Saltatorellus</taxon>
    </lineage>
</organism>
<dbReference type="SUPFAM" id="SSF111126">
    <property type="entry name" value="Ligand-binding domain in the NO signalling and Golgi transport"/>
    <property type="match status" value="1"/>
</dbReference>
<sequence length="224" mass="24534">MVTEIHRGGNFFAEPHAFNVSFATGILKNRYGRRYVALTETFLSGFLEGIEIECGEATDEVLYTCGWEYGDIHARHLDEDLSRYYGSNSRQFAMAKFTALVHEALSHDGWGHLEMDYSQHEHGVLAATVKNPIYSSVVKGRGACSDSLLAGFLGGVFSYFAETRLDCLQTSAPAADDLRGEPAQRPSSTFVITTRQRIDDVMGVLDAGGGHCEVIAELSRAKAA</sequence>
<reference evidence="1 2" key="1">
    <citation type="submission" date="2019-02" db="EMBL/GenBank/DDBJ databases">
        <title>Deep-cultivation of Planctomycetes and their phenomic and genomic characterization uncovers novel biology.</title>
        <authorList>
            <person name="Wiegand S."/>
            <person name="Jogler M."/>
            <person name="Boedeker C."/>
            <person name="Pinto D."/>
            <person name="Vollmers J."/>
            <person name="Rivas-Marin E."/>
            <person name="Kohn T."/>
            <person name="Peeters S.H."/>
            <person name="Heuer A."/>
            <person name="Rast P."/>
            <person name="Oberbeckmann S."/>
            <person name="Bunk B."/>
            <person name="Jeske O."/>
            <person name="Meyerdierks A."/>
            <person name="Storesund J.E."/>
            <person name="Kallscheuer N."/>
            <person name="Luecker S."/>
            <person name="Lage O.M."/>
            <person name="Pohl T."/>
            <person name="Merkel B.J."/>
            <person name="Hornburger P."/>
            <person name="Mueller R.-W."/>
            <person name="Bruemmer F."/>
            <person name="Labrenz M."/>
            <person name="Spormann A.M."/>
            <person name="Op den Camp H."/>
            <person name="Overmann J."/>
            <person name="Amann R."/>
            <person name="Jetten M.S.M."/>
            <person name="Mascher T."/>
            <person name="Medema M.H."/>
            <person name="Devos D.P."/>
            <person name="Kaster A.-K."/>
            <person name="Ovreas L."/>
            <person name="Rohde M."/>
            <person name="Galperin M.Y."/>
            <person name="Jogler C."/>
        </authorList>
    </citation>
    <scope>NUCLEOTIDE SEQUENCE [LARGE SCALE GENOMIC DNA]</scope>
    <source>
        <strain evidence="1 2">Poly30</strain>
    </source>
</reference>
<evidence type="ECO:0000313" key="2">
    <source>
        <dbReference type="Proteomes" id="UP000320390"/>
    </source>
</evidence>
<dbReference type="AlphaFoldDB" id="A0A518EKJ4"/>
<proteinExistence type="predicted"/>
<evidence type="ECO:0000313" key="1">
    <source>
        <dbReference type="EMBL" id="QDV04614.1"/>
    </source>
</evidence>
<dbReference type="InterPro" id="IPR024096">
    <property type="entry name" value="NO_sig/Golgi_transp_ligand-bd"/>
</dbReference>
<dbReference type="Proteomes" id="UP000320390">
    <property type="component" value="Chromosome"/>
</dbReference>
<dbReference type="EMBL" id="CP036434">
    <property type="protein sequence ID" value="QDV04614.1"/>
    <property type="molecule type" value="Genomic_DNA"/>
</dbReference>